<feature type="chain" id="PRO_5045792587" description="Ion transport domain-containing protein" evidence="3">
    <location>
        <begin position="25"/>
        <end position="562"/>
    </location>
</feature>
<keyword evidence="2" id="KW-1133">Transmembrane helix</keyword>
<keyword evidence="5" id="KW-1185">Reference proteome</keyword>
<feature type="transmembrane region" description="Helical" evidence="2">
    <location>
        <begin position="205"/>
        <end position="230"/>
    </location>
</feature>
<feature type="region of interest" description="Disordered" evidence="1">
    <location>
        <begin position="368"/>
        <end position="389"/>
    </location>
</feature>
<dbReference type="Proteomes" id="UP001642484">
    <property type="component" value="Unassembled WGS sequence"/>
</dbReference>
<evidence type="ECO:0008006" key="6">
    <source>
        <dbReference type="Google" id="ProtNLM"/>
    </source>
</evidence>
<dbReference type="EMBL" id="CAXAMN010001314">
    <property type="protein sequence ID" value="CAK8993699.1"/>
    <property type="molecule type" value="Genomic_DNA"/>
</dbReference>
<sequence length="562" mass="63503">MDALLIVTTLAWAWLPVHWHLTKSDWPQLCEWIRHWLKPLDKDQQKEQRVEEEMMKLRQRNYKLLTRCFSHLGLVIFVLLHDAIAAPGFNTICLAVCWLLGYLQHLLVGGGWVDLTARRLKLLSYFLHGMLLMIQISEAATTANAPVSGPVDLCHFAFMEGLYTTIRFWLIFAFLDPGTSVPFQLLFTITNALTYLVVFGSKVPVGLLCFGEVFIFMVGVISSIFIDMVLRERIYAMLDTADAESLICGFRRVLRGLCDGEVLLDSHMTIAQESECLKHLILTDVSLKGRCFGQLLADEERTRFDEFVDSSTKAFGLPESKHSAPPFCSRVSFRGSAGIRVAADVYHVPVPGLFGASEPHHLIAFKEDTESRPQPEAEEGSVPAELLRRISPLQYRPPDTASIVSGSSRASNSDSCRELREMTLLINAETELQDVEEAHLRYRRDEEPADIATALQSGMPSLRKMVKPTDWEKMRSSVVSFAERASHDPRIQPKVIKRMTLEWPGSGRLMAEEAFIKRAGTEPKVWLHVTKLHPERRWARPVVLEGIEEIGAPNCTGRTHRP</sequence>
<feature type="transmembrane region" description="Helical" evidence="2">
    <location>
        <begin position="64"/>
        <end position="81"/>
    </location>
</feature>
<gene>
    <name evidence="4" type="ORF">CCMP2556_LOCUS3342</name>
</gene>
<evidence type="ECO:0000313" key="4">
    <source>
        <dbReference type="EMBL" id="CAK8993699.1"/>
    </source>
</evidence>
<evidence type="ECO:0000256" key="3">
    <source>
        <dbReference type="SAM" id="SignalP"/>
    </source>
</evidence>
<keyword evidence="3" id="KW-0732">Signal</keyword>
<evidence type="ECO:0000256" key="2">
    <source>
        <dbReference type="SAM" id="Phobius"/>
    </source>
</evidence>
<proteinExistence type="predicted"/>
<feature type="transmembrane region" description="Helical" evidence="2">
    <location>
        <begin position="182"/>
        <end position="199"/>
    </location>
</feature>
<accession>A0ABP0HW75</accession>
<keyword evidence="2" id="KW-0812">Transmembrane</keyword>
<evidence type="ECO:0000313" key="5">
    <source>
        <dbReference type="Proteomes" id="UP001642484"/>
    </source>
</evidence>
<organism evidence="4 5">
    <name type="scientific">Durusdinium trenchii</name>
    <dbReference type="NCBI Taxonomy" id="1381693"/>
    <lineage>
        <taxon>Eukaryota</taxon>
        <taxon>Sar</taxon>
        <taxon>Alveolata</taxon>
        <taxon>Dinophyceae</taxon>
        <taxon>Suessiales</taxon>
        <taxon>Symbiodiniaceae</taxon>
        <taxon>Durusdinium</taxon>
    </lineage>
</organism>
<name>A0ABP0HW75_9DINO</name>
<feature type="transmembrane region" description="Helical" evidence="2">
    <location>
        <begin position="87"/>
        <end position="108"/>
    </location>
</feature>
<feature type="transmembrane region" description="Helical" evidence="2">
    <location>
        <begin position="120"/>
        <end position="136"/>
    </location>
</feature>
<keyword evidence="2" id="KW-0472">Membrane</keyword>
<protein>
    <recommendedName>
        <fullName evidence="6">Ion transport domain-containing protein</fullName>
    </recommendedName>
</protein>
<reference evidence="4 5" key="1">
    <citation type="submission" date="2024-02" db="EMBL/GenBank/DDBJ databases">
        <authorList>
            <person name="Chen Y."/>
            <person name="Shah S."/>
            <person name="Dougan E. K."/>
            <person name="Thang M."/>
            <person name="Chan C."/>
        </authorList>
    </citation>
    <scope>NUCLEOTIDE SEQUENCE [LARGE SCALE GENOMIC DNA]</scope>
</reference>
<comment type="caution">
    <text evidence="4">The sequence shown here is derived from an EMBL/GenBank/DDBJ whole genome shotgun (WGS) entry which is preliminary data.</text>
</comment>
<evidence type="ECO:0000256" key="1">
    <source>
        <dbReference type="SAM" id="MobiDB-lite"/>
    </source>
</evidence>
<feature type="signal peptide" evidence="3">
    <location>
        <begin position="1"/>
        <end position="24"/>
    </location>
</feature>